<accession>A0A7W8NCD6</accession>
<keyword evidence="1" id="KW-1133">Transmembrane helix</keyword>
<evidence type="ECO:0000313" key="2">
    <source>
        <dbReference type="EMBL" id="MBB5362054.1"/>
    </source>
</evidence>
<comment type="caution">
    <text evidence="2">The sequence shown here is derived from an EMBL/GenBank/DDBJ whole genome shotgun (WGS) entry which is preliminary data.</text>
</comment>
<organism evidence="2 3">
    <name type="scientific">Deinococcus humi</name>
    <dbReference type="NCBI Taxonomy" id="662880"/>
    <lineage>
        <taxon>Bacteria</taxon>
        <taxon>Thermotogati</taxon>
        <taxon>Deinococcota</taxon>
        <taxon>Deinococci</taxon>
        <taxon>Deinococcales</taxon>
        <taxon>Deinococcaceae</taxon>
        <taxon>Deinococcus</taxon>
    </lineage>
</organism>
<keyword evidence="1" id="KW-0472">Membrane</keyword>
<feature type="transmembrane region" description="Helical" evidence="1">
    <location>
        <begin position="47"/>
        <end position="63"/>
    </location>
</feature>
<dbReference type="Proteomes" id="UP000552709">
    <property type="component" value="Unassembled WGS sequence"/>
</dbReference>
<keyword evidence="1" id="KW-0812">Transmembrane</keyword>
<proteinExistence type="predicted"/>
<feature type="transmembrane region" description="Helical" evidence="1">
    <location>
        <begin position="7"/>
        <end position="27"/>
    </location>
</feature>
<dbReference type="AlphaFoldDB" id="A0A7W8NCD6"/>
<keyword evidence="3" id="KW-1185">Reference proteome</keyword>
<feature type="transmembrane region" description="Helical" evidence="1">
    <location>
        <begin position="95"/>
        <end position="114"/>
    </location>
</feature>
<sequence length="173" mass="19509">MYSRWDLINPTNILALLLFGMAFVVYHRPSMPFLYQGYSQFTTIMPWAWWGWAAAGIAVLLLLSPRAGPLRLLAHAMCGTYLLAVAASFGGANGIAFGVTTFTILAGASGLLFARTAVHWAAQSSWWARVVRRPPRWLRRLAGVPRRTRPRGPSFRQRVARWWRRAPRKGRDG</sequence>
<dbReference type="EMBL" id="JACHFL010000002">
    <property type="protein sequence ID" value="MBB5362054.1"/>
    <property type="molecule type" value="Genomic_DNA"/>
</dbReference>
<gene>
    <name evidence="2" type="ORF">HNQ08_001139</name>
</gene>
<reference evidence="2 3" key="1">
    <citation type="submission" date="2020-08" db="EMBL/GenBank/DDBJ databases">
        <title>Genomic Encyclopedia of Type Strains, Phase IV (KMG-IV): sequencing the most valuable type-strain genomes for metagenomic binning, comparative biology and taxonomic classification.</title>
        <authorList>
            <person name="Goeker M."/>
        </authorList>
    </citation>
    <scope>NUCLEOTIDE SEQUENCE [LARGE SCALE GENOMIC DNA]</scope>
    <source>
        <strain evidence="2 3">DSM 27939</strain>
    </source>
</reference>
<feature type="transmembrane region" description="Helical" evidence="1">
    <location>
        <begin position="70"/>
        <end position="89"/>
    </location>
</feature>
<dbReference type="RefSeq" id="WP_184128207.1">
    <property type="nucleotide sequence ID" value="NZ_JACHFL010000002.1"/>
</dbReference>
<evidence type="ECO:0000313" key="3">
    <source>
        <dbReference type="Proteomes" id="UP000552709"/>
    </source>
</evidence>
<evidence type="ECO:0000256" key="1">
    <source>
        <dbReference type="SAM" id="Phobius"/>
    </source>
</evidence>
<name>A0A7W8NCD6_9DEIO</name>
<protein>
    <submittedName>
        <fullName evidence="2">Uncharacterized protein</fullName>
    </submittedName>
</protein>